<organism evidence="5 6">
    <name type="scientific">Streptomyces albiaxialis</name>
    <dbReference type="NCBI Taxonomy" id="329523"/>
    <lineage>
        <taxon>Bacteria</taxon>
        <taxon>Bacillati</taxon>
        <taxon>Actinomycetota</taxon>
        <taxon>Actinomycetes</taxon>
        <taxon>Kitasatosporales</taxon>
        <taxon>Streptomycetaceae</taxon>
        <taxon>Streptomyces</taxon>
    </lineage>
</organism>
<dbReference type="RefSeq" id="WP_344532072.1">
    <property type="nucleotide sequence ID" value="NZ_BAAAPE010000013.1"/>
</dbReference>
<dbReference type="Gene3D" id="1.10.10.10">
    <property type="entry name" value="Winged helix-like DNA-binding domain superfamily/Winged helix DNA-binding domain"/>
    <property type="match status" value="1"/>
</dbReference>
<protein>
    <submittedName>
        <fullName evidence="5">Helix-turn-helix domain-containing protein</fullName>
    </submittedName>
</protein>
<dbReference type="SUPFAM" id="SSF46785">
    <property type="entry name" value="Winged helix' DNA-binding domain"/>
    <property type="match status" value="1"/>
</dbReference>
<accession>A0ABP5HZQ7</accession>
<keyword evidence="2" id="KW-0238">DNA-binding</keyword>
<evidence type="ECO:0000313" key="6">
    <source>
        <dbReference type="Proteomes" id="UP001500016"/>
    </source>
</evidence>
<evidence type="ECO:0000256" key="1">
    <source>
        <dbReference type="ARBA" id="ARBA00023015"/>
    </source>
</evidence>
<evidence type="ECO:0000313" key="5">
    <source>
        <dbReference type="EMBL" id="GAA2090811.1"/>
    </source>
</evidence>
<keyword evidence="1" id="KW-0805">Transcription regulation</keyword>
<keyword evidence="6" id="KW-1185">Reference proteome</keyword>
<keyword evidence="3" id="KW-0804">Transcription</keyword>
<gene>
    <name evidence="5" type="ORF">GCM10009801_56040</name>
</gene>
<feature type="domain" description="HTH hxlR-type" evidence="4">
    <location>
        <begin position="12"/>
        <end position="109"/>
    </location>
</feature>
<dbReference type="InterPro" id="IPR002577">
    <property type="entry name" value="HTH_HxlR"/>
</dbReference>
<name>A0ABP5HZQ7_9ACTN</name>
<evidence type="ECO:0000259" key="4">
    <source>
        <dbReference type="PROSITE" id="PS51118"/>
    </source>
</evidence>
<dbReference type="InterPro" id="IPR036388">
    <property type="entry name" value="WH-like_DNA-bd_sf"/>
</dbReference>
<sequence>MALKKGYAMQDCSLARTLELVGERWTMLVIRDAFYGVRRYSDFLAHLDIPRAVLSGRLRTLTEAGVLDKRRYADSPPRDEYVLTDKGRQLWPALYALLSWGEAHALGSQPARRIYAHAACGRRLSPGGGCEECGVGAVPPEDIELHPGPGADHPDRQDPVSRALLTPHRLLVPLETSV</sequence>
<dbReference type="PANTHER" id="PTHR33204:SF18">
    <property type="entry name" value="TRANSCRIPTIONAL REGULATORY PROTEIN"/>
    <property type="match status" value="1"/>
</dbReference>
<dbReference type="EMBL" id="BAAAPE010000013">
    <property type="protein sequence ID" value="GAA2090811.1"/>
    <property type="molecule type" value="Genomic_DNA"/>
</dbReference>
<dbReference type="InterPro" id="IPR036390">
    <property type="entry name" value="WH_DNA-bd_sf"/>
</dbReference>
<dbReference type="PROSITE" id="PS51118">
    <property type="entry name" value="HTH_HXLR"/>
    <property type="match status" value="1"/>
</dbReference>
<dbReference type="Pfam" id="PF01638">
    <property type="entry name" value="HxlR"/>
    <property type="match status" value="1"/>
</dbReference>
<comment type="caution">
    <text evidence="5">The sequence shown here is derived from an EMBL/GenBank/DDBJ whole genome shotgun (WGS) entry which is preliminary data.</text>
</comment>
<evidence type="ECO:0000256" key="3">
    <source>
        <dbReference type="ARBA" id="ARBA00023163"/>
    </source>
</evidence>
<proteinExistence type="predicted"/>
<dbReference type="Proteomes" id="UP001500016">
    <property type="component" value="Unassembled WGS sequence"/>
</dbReference>
<dbReference type="PANTHER" id="PTHR33204">
    <property type="entry name" value="TRANSCRIPTIONAL REGULATOR, MARR FAMILY"/>
    <property type="match status" value="1"/>
</dbReference>
<reference evidence="6" key="1">
    <citation type="journal article" date="2019" name="Int. J. Syst. Evol. Microbiol.">
        <title>The Global Catalogue of Microorganisms (GCM) 10K type strain sequencing project: providing services to taxonomists for standard genome sequencing and annotation.</title>
        <authorList>
            <consortium name="The Broad Institute Genomics Platform"/>
            <consortium name="The Broad Institute Genome Sequencing Center for Infectious Disease"/>
            <person name="Wu L."/>
            <person name="Ma J."/>
        </authorList>
    </citation>
    <scope>NUCLEOTIDE SEQUENCE [LARGE SCALE GENOMIC DNA]</scope>
    <source>
        <strain evidence="6">JCM 15478</strain>
    </source>
</reference>
<evidence type="ECO:0000256" key="2">
    <source>
        <dbReference type="ARBA" id="ARBA00023125"/>
    </source>
</evidence>